<gene>
    <name evidence="13" type="ORF">GCM10009855_08560</name>
</gene>
<accession>A0ABN3H8F3</accession>
<evidence type="ECO:0000256" key="5">
    <source>
        <dbReference type="ARBA" id="ARBA00022516"/>
    </source>
</evidence>
<reference evidence="14" key="1">
    <citation type="journal article" date="2019" name="Int. J. Syst. Evol. Microbiol.">
        <title>The Global Catalogue of Microorganisms (GCM) 10K type strain sequencing project: providing services to taxonomists for standard genome sequencing and annotation.</title>
        <authorList>
            <consortium name="The Broad Institute Genomics Platform"/>
            <consortium name="The Broad Institute Genome Sequencing Center for Infectious Disease"/>
            <person name="Wu L."/>
            <person name="Ma J."/>
        </authorList>
    </citation>
    <scope>NUCLEOTIDE SEQUENCE [LARGE SCALE GENOMIC DNA]</scope>
    <source>
        <strain evidence="14">JCM 16227</strain>
    </source>
</reference>
<evidence type="ECO:0000256" key="3">
    <source>
        <dbReference type="ARBA" id="ARBA00009587"/>
    </source>
</evidence>
<comment type="caution">
    <text evidence="13">The sequence shown here is derived from an EMBL/GenBank/DDBJ whole genome shotgun (WGS) entry which is preliminary data.</text>
</comment>
<dbReference type="SUPFAM" id="SSF52777">
    <property type="entry name" value="CoA-dependent acyltransferases"/>
    <property type="match status" value="1"/>
</dbReference>
<dbReference type="PANTHER" id="PTHR31650">
    <property type="entry name" value="O-ACYLTRANSFERASE (WSD1-LIKE) FAMILY PROTEIN"/>
    <property type="match status" value="1"/>
</dbReference>
<dbReference type="InterPro" id="IPR004255">
    <property type="entry name" value="O-acyltransferase_WSD1_N"/>
</dbReference>
<proteinExistence type="inferred from homology"/>
<evidence type="ECO:0000259" key="11">
    <source>
        <dbReference type="Pfam" id="PF03007"/>
    </source>
</evidence>
<evidence type="ECO:0000256" key="9">
    <source>
        <dbReference type="ARBA" id="ARBA00023315"/>
    </source>
</evidence>
<keyword evidence="6" id="KW-0808">Transferase</keyword>
<evidence type="ECO:0000256" key="2">
    <source>
        <dbReference type="ARBA" id="ARBA00005189"/>
    </source>
</evidence>
<dbReference type="InterPro" id="IPR045034">
    <property type="entry name" value="O-acyltransferase_WSD1-like"/>
</dbReference>
<evidence type="ECO:0000256" key="10">
    <source>
        <dbReference type="ARBA" id="ARBA00048109"/>
    </source>
</evidence>
<dbReference type="Pfam" id="PF06974">
    <property type="entry name" value="WS_DGAT_C"/>
    <property type="match status" value="1"/>
</dbReference>
<evidence type="ECO:0000256" key="6">
    <source>
        <dbReference type="ARBA" id="ARBA00022679"/>
    </source>
</evidence>
<protein>
    <recommendedName>
        <fullName evidence="4">diacylglycerol O-acyltransferase</fullName>
        <ecNumber evidence="4">2.3.1.20</ecNumber>
    </recommendedName>
</protein>
<dbReference type="Gene3D" id="3.30.559.10">
    <property type="entry name" value="Chloramphenicol acetyltransferase-like domain"/>
    <property type="match status" value="1"/>
</dbReference>
<keyword evidence="14" id="KW-1185">Reference proteome</keyword>
<dbReference type="EC" id="2.3.1.20" evidence="4"/>
<evidence type="ECO:0000256" key="7">
    <source>
        <dbReference type="ARBA" id="ARBA00022798"/>
    </source>
</evidence>
<evidence type="ECO:0000256" key="1">
    <source>
        <dbReference type="ARBA" id="ARBA00004771"/>
    </source>
</evidence>
<dbReference type="PANTHER" id="PTHR31650:SF1">
    <property type="entry name" value="WAX ESTER SYNTHASE_DIACYLGLYCEROL ACYLTRANSFERASE 4-RELATED"/>
    <property type="match status" value="1"/>
</dbReference>
<comment type="pathway">
    <text evidence="2">Lipid metabolism.</text>
</comment>
<keyword evidence="9" id="KW-0012">Acyltransferase</keyword>
<evidence type="ECO:0000313" key="13">
    <source>
        <dbReference type="EMBL" id="GAA2371540.1"/>
    </source>
</evidence>
<dbReference type="Pfam" id="PF03007">
    <property type="entry name" value="WS_DGAT_cat"/>
    <property type="match status" value="1"/>
</dbReference>
<sequence>MTDIHDAVPLSVRDTVALTPAVTSVIHCDVVATTGESLDVSRVAAWMRERLDCWPMFTRTLRHSWGHAGLPHWVTDPSVDVAAHIRVVDGGEPAGAERIVAELVSTPVDLSRPPWDLTVITGVTGMDLDYPEPVTLVVLRTHHAAGDGTKIAAVMRRALRDEPVPAPPVPGHRPPGNLRSALSIPAALVRHLAALPGLSRHAANLKSVELPRGTRFNHALRGPIHIGSVPLSLREVRAVRDVVPGATVNDAVTAIIGRALFETLTELDGGEPAVPLYAASPFQADDLTADANSFSEEIVELHGDESDPIERLRRVHASTAAAKARVRSEDAIAFRALQTRLAPTVLGLSRKRAQRSGVAEAGVDSPAASTAATLISNVRSDLVDATFLGDPVIDQLMWLNIGDRMTLQHVVTSLGDRLTINVTADLSALRDLDDYLGKLRHHAAVLTDACVNTIH</sequence>
<keyword evidence="5" id="KW-0444">Lipid biosynthesis</keyword>
<evidence type="ECO:0000256" key="4">
    <source>
        <dbReference type="ARBA" id="ARBA00013244"/>
    </source>
</evidence>
<keyword evidence="7" id="KW-0319">Glycerol metabolism</keyword>
<evidence type="ECO:0000259" key="12">
    <source>
        <dbReference type="Pfam" id="PF06974"/>
    </source>
</evidence>
<dbReference type="Proteomes" id="UP001501170">
    <property type="component" value="Unassembled WGS sequence"/>
</dbReference>
<organism evidence="13 14">
    <name type="scientific">Gordonia cholesterolivorans</name>
    <dbReference type="NCBI Taxonomy" id="559625"/>
    <lineage>
        <taxon>Bacteria</taxon>
        <taxon>Bacillati</taxon>
        <taxon>Actinomycetota</taxon>
        <taxon>Actinomycetes</taxon>
        <taxon>Mycobacteriales</taxon>
        <taxon>Gordoniaceae</taxon>
        <taxon>Gordonia</taxon>
    </lineage>
</organism>
<dbReference type="InterPro" id="IPR009721">
    <property type="entry name" value="O-acyltransferase_WSD1_C"/>
</dbReference>
<evidence type="ECO:0000256" key="8">
    <source>
        <dbReference type="ARBA" id="ARBA00023098"/>
    </source>
</evidence>
<feature type="domain" description="O-acyltransferase WSD1 C-terminal" evidence="12">
    <location>
        <begin position="292"/>
        <end position="438"/>
    </location>
</feature>
<comment type="similarity">
    <text evidence="3">Belongs to the long-chain O-acyltransferase family.</text>
</comment>
<comment type="catalytic activity">
    <reaction evidence="10">
        <text>an acyl-CoA + a 1,2-diacyl-sn-glycerol = a triacyl-sn-glycerol + CoA</text>
        <dbReference type="Rhea" id="RHEA:10868"/>
        <dbReference type="ChEBI" id="CHEBI:17815"/>
        <dbReference type="ChEBI" id="CHEBI:57287"/>
        <dbReference type="ChEBI" id="CHEBI:58342"/>
        <dbReference type="ChEBI" id="CHEBI:64615"/>
        <dbReference type="EC" id="2.3.1.20"/>
    </reaction>
</comment>
<comment type="pathway">
    <text evidence="1">Glycerolipid metabolism; triacylglycerol biosynthesis.</text>
</comment>
<dbReference type="EMBL" id="BAAARB010000003">
    <property type="protein sequence ID" value="GAA2371540.1"/>
    <property type="molecule type" value="Genomic_DNA"/>
</dbReference>
<name>A0ABN3H8F3_9ACTN</name>
<feature type="domain" description="O-acyltransferase WSD1-like N-terminal" evidence="11">
    <location>
        <begin position="30"/>
        <end position="252"/>
    </location>
</feature>
<dbReference type="InterPro" id="IPR023213">
    <property type="entry name" value="CAT-like_dom_sf"/>
</dbReference>
<dbReference type="RefSeq" id="WP_045536395.1">
    <property type="nucleotide sequence ID" value="NZ_BAAARB010000003.1"/>
</dbReference>
<keyword evidence="8" id="KW-0443">Lipid metabolism</keyword>
<evidence type="ECO:0000313" key="14">
    <source>
        <dbReference type="Proteomes" id="UP001501170"/>
    </source>
</evidence>